<evidence type="ECO:0000256" key="6">
    <source>
        <dbReference type="ARBA" id="ARBA00022777"/>
    </source>
</evidence>
<evidence type="ECO:0000259" key="12">
    <source>
        <dbReference type="PROSITE" id="PS50011"/>
    </source>
</evidence>
<dbReference type="PROSITE" id="PS00107">
    <property type="entry name" value="PROTEIN_KINASE_ATP"/>
    <property type="match status" value="1"/>
</dbReference>
<evidence type="ECO:0000256" key="8">
    <source>
        <dbReference type="ARBA" id="ARBA00047899"/>
    </source>
</evidence>
<dbReference type="PANTHER" id="PTHR24057">
    <property type="entry name" value="GLYCOGEN SYNTHASE KINASE-3 ALPHA"/>
    <property type="match status" value="1"/>
</dbReference>
<dbReference type="GO" id="GO:0004674">
    <property type="term" value="F:protein serine/threonine kinase activity"/>
    <property type="evidence" value="ECO:0007669"/>
    <property type="project" value="UniProtKB-KW"/>
</dbReference>
<evidence type="ECO:0000256" key="11">
    <source>
        <dbReference type="SAM" id="MobiDB-lite"/>
    </source>
</evidence>
<dbReference type="GO" id="GO:0005737">
    <property type="term" value="C:cytoplasm"/>
    <property type="evidence" value="ECO:0007669"/>
    <property type="project" value="TreeGrafter"/>
</dbReference>
<dbReference type="Pfam" id="PF00069">
    <property type="entry name" value="Pkinase"/>
    <property type="match status" value="1"/>
</dbReference>
<evidence type="ECO:0000256" key="2">
    <source>
        <dbReference type="ARBA" id="ARBA00012513"/>
    </source>
</evidence>
<feature type="region of interest" description="Disordered" evidence="11">
    <location>
        <begin position="167"/>
        <end position="208"/>
    </location>
</feature>
<comment type="catalytic activity">
    <reaction evidence="9">
        <text>L-seryl-[protein] + ATP = O-phospho-L-seryl-[protein] + ADP + H(+)</text>
        <dbReference type="Rhea" id="RHEA:17989"/>
        <dbReference type="Rhea" id="RHEA-COMP:9863"/>
        <dbReference type="Rhea" id="RHEA-COMP:11604"/>
        <dbReference type="ChEBI" id="CHEBI:15378"/>
        <dbReference type="ChEBI" id="CHEBI:29999"/>
        <dbReference type="ChEBI" id="CHEBI:30616"/>
        <dbReference type="ChEBI" id="CHEBI:83421"/>
        <dbReference type="ChEBI" id="CHEBI:456216"/>
        <dbReference type="EC" id="2.7.11.1"/>
    </reaction>
</comment>
<dbReference type="GO" id="GO:0005634">
    <property type="term" value="C:nucleus"/>
    <property type="evidence" value="ECO:0007669"/>
    <property type="project" value="TreeGrafter"/>
</dbReference>
<evidence type="ECO:0000256" key="3">
    <source>
        <dbReference type="ARBA" id="ARBA00022527"/>
    </source>
</evidence>
<organism evidence="13 14">
    <name type="scientific">Lupinus luteus</name>
    <name type="common">European yellow lupine</name>
    <dbReference type="NCBI Taxonomy" id="3873"/>
    <lineage>
        <taxon>Eukaryota</taxon>
        <taxon>Viridiplantae</taxon>
        <taxon>Streptophyta</taxon>
        <taxon>Embryophyta</taxon>
        <taxon>Tracheophyta</taxon>
        <taxon>Spermatophyta</taxon>
        <taxon>Magnoliopsida</taxon>
        <taxon>eudicotyledons</taxon>
        <taxon>Gunneridae</taxon>
        <taxon>Pentapetalae</taxon>
        <taxon>rosids</taxon>
        <taxon>fabids</taxon>
        <taxon>Fabales</taxon>
        <taxon>Fabaceae</taxon>
        <taxon>Papilionoideae</taxon>
        <taxon>50 kb inversion clade</taxon>
        <taxon>genistoids sensu lato</taxon>
        <taxon>core genistoids</taxon>
        <taxon>Genisteae</taxon>
        <taxon>Lupinus</taxon>
    </lineage>
</organism>
<dbReference type="InterPro" id="IPR039192">
    <property type="entry name" value="STKc_GSK3"/>
</dbReference>
<dbReference type="Gene3D" id="1.10.510.10">
    <property type="entry name" value="Transferase(Phosphotransferase) domain 1"/>
    <property type="match status" value="1"/>
</dbReference>
<dbReference type="GO" id="GO:0007165">
    <property type="term" value="P:signal transduction"/>
    <property type="evidence" value="ECO:0007669"/>
    <property type="project" value="TreeGrafter"/>
</dbReference>
<evidence type="ECO:0000313" key="14">
    <source>
        <dbReference type="Proteomes" id="UP001497480"/>
    </source>
</evidence>
<keyword evidence="6" id="KW-0418">Kinase</keyword>
<keyword evidence="5 10" id="KW-0547">Nucleotide-binding</keyword>
<dbReference type="FunFam" id="3.30.200.20:FF:000009">
    <property type="entry name" value="Glycogen synthase kinase-3 beta"/>
    <property type="match status" value="1"/>
</dbReference>
<feature type="binding site" evidence="10">
    <location>
        <position position="308"/>
    </location>
    <ligand>
        <name>ATP</name>
        <dbReference type="ChEBI" id="CHEBI:30616"/>
    </ligand>
</feature>
<name>A0AAV1Y2P2_LUPLU</name>
<dbReference type="Proteomes" id="UP001497480">
    <property type="component" value="Unassembled WGS sequence"/>
</dbReference>
<dbReference type="CDD" id="cd14137">
    <property type="entry name" value="STKc_GSK3"/>
    <property type="match status" value="1"/>
</dbReference>
<dbReference type="GO" id="GO:0030154">
    <property type="term" value="P:cell differentiation"/>
    <property type="evidence" value="ECO:0007669"/>
    <property type="project" value="TreeGrafter"/>
</dbReference>
<accession>A0AAV1Y2P2</accession>
<dbReference type="InterPro" id="IPR000719">
    <property type="entry name" value="Prot_kinase_dom"/>
</dbReference>
<keyword evidence="7 10" id="KW-0067">ATP-binding</keyword>
<comment type="similarity">
    <text evidence="1">Belongs to the protein kinase superfamily. CMGC Ser/Thr protein kinase family. GSK-3 subfamily.</text>
</comment>
<keyword evidence="4" id="KW-0808">Transferase</keyword>
<comment type="catalytic activity">
    <reaction evidence="8">
        <text>L-threonyl-[protein] + ATP = O-phospho-L-threonyl-[protein] + ADP + H(+)</text>
        <dbReference type="Rhea" id="RHEA:46608"/>
        <dbReference type="Rhea" id="RHEA-COMP:11060"/>
        <dbReference type="Rhea" id="RHEA-COMP:11605"/>
        <dbReference type="ChEBI" id="CHEBI:15378"/>
        <dbReference type="ChEBI" id="CHEBI:30013"/>
        <dbReference type="ChEBI" id="CHEBI:30616"/>
        <dbReference type="ChEBI" id="CHEBI:61977"/>
        <dbReference type="ChEBI" id="CHEBI:456216"/>
        <dbReference type="EC" id="2.7.11.1"/>
    </reaction>
</comment>
<dbReference type="GO" id="GO:0005524">
    <property type="term" value="F:ATP binding"/>
    <property type="evidence" value="ECO:0007669"/>
    <property type="project" value="UniProtKB-UniRule"/>
</dbReference>
<evidence type="ECO:0000256" key="9">
    <source>
        <dbReference type="ARBA" id="ARBA00048679"/>
    </source>
</evidence>
<dbReference type="InterPro" id="IPR017441">
    <property type="entry name" value="Protein_kinase_ATP_BS"/>
</dbReference>
<dbReference type="EMBL" id="CAXHTB010000021">
    <property type="protein sequence ID" value="CAL0328122.1"/>
    <property type="molecule type" value="Genomic_DNA"/>
</dbReference>
<comment type="caution">
    <text evidence="13">The sequence shown here is derived from an EMBL/GenBank/DDBJ whole genome shotgun (WGS) entry which is preliminary data.</text>
</comment>
<evidence type="ECO:0000256" key="5">
    <source>
        <dbReference type="ARBA" id="ARBA00022741"/>
    </source>
</evidence>
<dbReference type="InterPro" id="IPR050591">
    <property type="entry name" value="GSK-3"/>
</dbReference>
<keyword evidence="14" id="KW-1185">Reference proteome</keyword>
<evidence type="ECO:0000313" key="13">
    <source>
        <dbReference type="EMBL" id="CAL0328122.1"/>
    </source>
</evidence>
<gene>
    <name evidence="13" type="ORF">LLUT_LOCUS29182</name>
</gene>
<dbReference type="PROSITE" id="PS00108">
    <property type="entry name" value="PROTEIN_KINASE_ST"/>
    <property type="match status" value="1"/>
</dbReference>
<dbReference type="InterPro" id="IPR008271">
    <property type="entry name" value="Ser/Thr_kinase_AS"/>
</dbReference>
<dbReference type="PANTHER" id="PTHR24057:SF60">
    <property type="entry name" value="SHAGGY-RELATED PROTEIN KINASE THETA"/>
    <property type="match status" value="1"/>
</dbReference>
<dbReference type="Gene3D" id="3.30.200.20">
    <property type="entry name" value="Phosphorylase Kinase, domain 1"/>
    <property type="match status" value="1"/>
</dbReference>
<reference evidence="13 14" key="1">
    <citation type="submission" date="2024-03" db="EMBL/GenBank/DDBJ databases">
        <authorList>
            <person name="Martinez-Hernandez J."/>
        </authorList>
    </citation>
    <scope>NUCLEOTIDE SEQUENCE [LARGE SCALE GENOMIC DNA]</scope>
</reference>
<dbReference type="InterPro" id="IPR011009">
    <property type="entry name" value="Kinase-like_dom_sf"/>
</dbReference>
<evidence type="ECO:0000256" key="7">
    <source>
        <dbReference type="ARBA" id="ARBA00022840"/>
    </source>
</evidence>
<dbReference type="SMART" id="SM00220">
    <property type="entry name" value="S_TKc"/>
    <property type="match status" value="1"/>
</dbReference>
<dbReference type="PROSITE" id="PS50011">
    <property type="entry name" value="PROTEIN_KINASE_DOM"/>
    <property type="match status" value="1"/>
</dbReference>
<keyword evidence="3" id="KW-0723">Serine/threonine-protein kinase</keyword>
<dbReference type="SUPFAM" id="SSF56112">
    <property type="entry name" value="Protein kinase-like (PK-like)"/>
    <property type="match status" value="1"/>
</dbReference>
<evidence type="ECO:0000256" key="10">
    <source>
        <dbReference type="PROSITE-ProRule" id="PRU10141"/>
    </source>
</evidence>
<protein>
    <recommendedName>
        <fullName evidence="2">non-specific serine/threonine protein kinase</fullName>
        <ecNumber evidence="2">2.7.11.1</ecNumber>
    </recommendedName>
</protein>
<proteinExistence type="inferred from homology"/>
<sequence length="530" mass="59929">MAFKVHEPIFFNNGGTFYNHDMVYITLVVASAENNQGNFARLPFPISRNLFAYDDICHGIVTTFLESMKIPPTFFNGGGCNMVEKLSRMLRTATLHHQGLHLCVVMMVVNVPFLHHGLKMKKINVPYALKETWVRGRERIPHFSLFFGFNKYEYDEKGGDSMTKKAKFDEENEGNVNEETNHVEGGNKDEEQHVDSSTETTVGTSSSVVSTVARTAKSGYDQLPNELNEMTIIDEKGKTNNEKDMEATVVTGNGTEPGQIITTAIGGRDGQPKKTISYMAERVVGTGSFGVVYQAKCLETGEAVAIKKVLQDKRYKNRELQVMHMLDHTNVLKLKHCFYSTTDKDEVYLNLVLEYVPETVYRVSKNYIRMHLTMPMLLVQLYTYQICRGLNYMHHVIGVCHRDIKPQNLLVNPRSHQLKICDFGSAKMLVPGEPNISYICSRYYRAPELIFGATEYTTAIDIWSAGCVLAELLLGQLEACAHPFFDNLRDPKVFLPNGRAMPPLFDFTAQELAGAPDELRRRLIPEHARS</sequence>
<evidence type="ECO:0000256" key="1">
    <source>
        <dbReference type="ARBA" id="ARBA00005527"/>
    </source>
</evidence>
<dbReference type="AlphaFoldDB" id="A0AAV1Y2P2"/>
<feature type="compositionally biased region" description="Basic and acidic residues" evidence="11">
    <location>
        <begin position="179"/>
        <end position="196"/>
    </location>
</feature>
<evidence type="ECO:0000256" key="4">
    <source>
        <dbReference type="ARBA" id="ARBA00022679"/>
    </source>
</evidence>
<feature type="domain" description="Protein kinase" evidence="12">
    <location>
        <begin position="278"/>
        <end position="530"/>
    </location>
</feature>
<feature type="compositionally biased region" description="Low complexity" evidence="11">
    <location>
        <begin position="197"/>
        <end position="208"/>
    </location>
</feature>
<dbReference type="EC" id="2.7.11.1" evidence="2"/>